<evidence type="ECO:0000256" key="10">
    <source>
        <dbReference type="ARBA" id="ARBA00022729"/>
    </source>
</evidence>
<dbReference type="InterPro" id="IPR000742">
    <property type="entry name" value="EGF"/>
</dbReference>
<dbReference type="GO" id="GO:0005615">
    <property type="term" value="C:extracellular space"/>
    <property type="evidence" value="ECO:0007669"/>
    <property type="project" value="Ensembl"/>
</dbReference>
<dbReference type="AlphaFoldDB" id="A0A6P5M0V1"/>
<evidence type="ECO:0000256" key="5">
    <source>
        <dbReference type="ARBA" id="ARBA00019414"/>
    </source>
</evidence>
<dbReference type="InterPro" id="IPR033116">
    <property type="entry name" value="TRYPSIN_SER"/>
</dbReference>
<feature type="domain" description="Kringle" evidence="22">
    <location>
        <begin position="70"/>
        <end position="152"/>
    </location>
</feature>
<dbReference type="PROSITE" id="PS50240">
    <property type="entry name" value="TRYPSIN_DOM"/>
    <property type="match status" value="1"/>
</dbReference>
<dbReference type="Proteomes" id="UP000515140">
    <property type="component" value="Unplaced"/>
</dbReference>
<keyword evidence="6" id="KW-0964">Secreted</keyword>
<dbReference type="PROSITE" id="PS00134">
    <property type="entry name" value="TRYPSIN_HIS"/>
    <property type="match status" value="1"/>
</dbReference>
<dbReference type="RefSeq" id="XP_020861846.1">
    <property type="nucleotide sequence ID" value="XM_021006187.1"/>
</dbReference>
<dbReference type="GO" id="GO:0097180">
    <property type="term" value="C:serine protease inhibitor complex"/>
    <property type="evidence" value="ECO:0007669"/>
    <property type="project" value="Ensembl"/>
</dbReference>
<dbReference type="GO" id="GO:1905370">
    <property type="term" value="C:serine-type endopeptidase complex"/>
    <property type="evidence" value="ECO:0007669"/>
    <property type="project" value="Ensembl"/>
</dbReference>
<organism evidence="24 25">
    <name type="scientific">Phascolarctos cinereus</name>
    <name type="common">Koala</name>
    <dbReference type="NCBI Taxonomy" id="38626"/>
    <lineage>
        <taxon>Eukaryota</taxon>
        <taxon>Metazoa</taxon>
        <taxon>Chordata</taxon>
        <taxon>Craniata</taxon>
        <taxon>Vertebrata</taxon>
        <taxon>Euteleostomi</taxon>
        <taxon>Mammalia</taxon>
        <taxon>Metatheria</taxon>
        <taxon>Diprotodontia</taxon>
        <taxon>Phascolarctidae</taxon>
        <taxon>Phascolarctos</taxon>
    </lineage>
</organism>
<dbReference type="GO" id="GO:0014910">
    <property type="term" value="P:regulation of smooth muscle cell migration"/>
    <property type="evidence" value="ECO:0007669"/>
    <property type="project" value="Ensembl"/>
</dbReference>
<dbReference type="GeneID" id="110221495"/>
<dbReference type="GO" id="GO:0004252">
    <property type="term" value="F:serine-type endopeptidase activity"/>
    <property type="evidence" value="ECO:0007669"/>
    <property type="project" value="UniProtKB-EC"/>
</dbReference>
<keyword evidence="7 17" id="KW-0245">EGF-like domain</keyword>
<evidence type="ECO:0000256" key="8">
    <source>
        <dbReference type="ARBA" id="ARBA00022572"/>
    </source>
</evidence>
<feature type="chain" id="PRO_5027634937" description="Urokinase-type plasminogen activator" evidence="20">
    <location>
        <begin position="20"/>
        <end position="435"/>
    </location>
</feature>
<evidence type="ECO:0000256" key="4">
    <source>
        <dbReference type="ARBA" id="ARBA00013183"/>
    </source>
</evidence>
<dbReference type="InterPro" id="IPR018056">
    <property type="entry name" value="Kringle_CS"/>
</dbReference>
<dbReference type="FunFam" id="2.40.10.10:FF:000003">
    <property type="entry name" value="Transmembrane serine protease 3"/>
    <property type="match status" value="1"/>
</dbReference>
<evidence type="ECO:0000256" key="2">
    <source>
        <dbReference type="ARBA" id="ARBA00004018"/>
    </source>
</evidence>
<dbReference type="GO" id="GO:2001044">
    <property type="term" value="P:regulation of integrin-mediated signaling pathway"/>
    <property type="evidence" value="ECO:0007669"/>
    <property type="project" value="Ensembl"/>
</dbReference>
<dbReference type="InterPro" id="IPR009003">
    <property type="entry name" value="Peptidase_S1_PA"/>
</dbReference>
<dbReference type="Gene3D" id="2.10.25.10">
    <property type="entry name" value="Laminin"/>
    <property type="match status" value="1"/>
</dbReference>
<dbReference type="SUPFAM" id="SSF57440">
    <property type="entry name" value="Kringle-like"/>
    <property type="match status" value="1"/>
</dbReference>
<evidence type="ECO:0000256" key="9">
    <source>
        <dbReference type="ARBA" id="ARBA00022670"/>
    </source>
</evidence>
<dbReference type="InterPro" id="IPR018114">
    <property type="entry name" value="TRYPSIN_HIS"/>
</dbReference>
<comment type="function">
    <text evidence="2">Specifically cleaves the zymogen plasminogen to form the active enzyme plasmin.</text>
</comment>
<evidence type="ECO:0000256" key="1">
    <source>
        <dbReference type="ARBA" id="ARBA00000942"/>
    </source>
</evidence>
<feature type="disulfide bond" evidence="17">
    <location>
        <begin position="54"/>
        <end position="63"/>
    </location>
</feature>
<dbReference type="PRINTS" id="PR00018">
    <property type="entry name" value="KRINGLE"/>
</dbReference>
<dbReference type="InterPro" id="IPR013806">
    <property type="entry name" value="Kringle-like"/>
</dbReference>
<evidence type="ECO:0000256" key="17">
    <source>
        <dbReference type="PROSITE-ProRule" id="PRU00076"/>
    </source>
</evidence>
<dbReference type="Gene3D" id="2.40.10.10">
    <property type="entry name" value="Trypsin-like serine proteases"/>
    <property type="match status" value="2"/>
</dbReference>
<dbReference type="PRINTS" id="PR00722">
    <property type="entry name" value="CHYMOTRYPSIN"/>
</dbReference>
<sequence>MRVLLTSLLLCVLALGCRAWRKREDASDSSDCGCLNNGKCISYKYFSKIHRCFCPANFIGEHCEIDISQKCYEGNGDSYRGMVNQDIWGKTCLKWNSPLLASQKYNANRPDAVQLGLGKHNYCRNPNNQRRPWCFVQVGRSRFMRECKVPQCPTVKDTEQGGTVKDTEQGGFQCGQKSMTPRFKIVGGNRTPIESQPWFAAIYRSHLGGSSSFNCGGALISSCWVVSAAHCFPKLKKGESYFLYLGQSKRNSESLGEIRFEIEELILHENFSTGAIAYHNDIALLKIRSTAGKCAEPSRTVQTICLPSAHEDIPIGSECEVTGFGLEEQNDYLYPEYLKMAVVRTISYRQCRQPHYYGSEVTPQMLCAAHPEWTSDACQGDSGGPLVCPVDDHMTLAGVVSWGLGCAEKNKPGVYTRVSHFLPWIQAHTGLPSAI</sequence>
<dbReference type="PANTHER" id="PTHR24264:SF38">
    <property type="entry name" value="UROKINASE-TYPE PLASMINOGEN ACTIVATOR"/>
    <property type="match status" value="1"/>
</dbReference>
<dbReference type="PROSITE" id="PS50026">
    <property type="entry name" value="EGF_3"/>
    <property type="match status" value="1"/>
</dbReference>
<evidence type="ECO:0000313" key="24">
    <source>
        <dbReference type="Proteomes" id="UP000515140"/>
    </source>
</evidence>
<evidence type="ECO:0000313" key="25">
    <source>
        <dbReference type="RefSeq" id="XP_020861846.1"/>
    </source>
</evidence>
<dbReference type="GO" id="GO:0045742">
    <property type="term" value="P:positive regulation of epidermal growth factor receptor signaling pathway"/>
    <property type="evidence" value="ECO:0007669"/>
    <property type="project" value="Ensembl"/>
</dbReference>
<dbReference type="GO" id="GO:0042127">
    <property type="term" value="P:regulation of cell population proliferation"/>
    <property type="evidence" value="ECO:0007669"/>
    <property type="project" value="Ensembl"/>
</dbReference>
<dbReference type="GO" id="GO:0009986">
    <property type="term" value="C:cell surface"/>
    <property type="evidence" value="ECO:0007669"/>
    <property type="project" value="Ensembl"/>
</dbReference>
<dbReference type="OMA" id="WPWCYVQ"/>
<dbReference type="PROSITE" id="PS50070">
    <property type="entry name" value="KRINGLE_2"/>
    <property type="match status" value="1"/>
</dbReference>
<keyword evidence="8 18" id="KW-0420">Kringle</keyword>
<dbReference type="InParanoid" id="A0A6P5M0V1"/>
<dbReference type="GO" id="GO:2000097">
    <property type="term" value="P:regulation of smooth muscle cell-matrix adhesion"/>
    <property type="evidence" value="ECO:0007669"/>
    <property type="project" value="Ensembl"/>
</dbReference>
<dbReference type="PROSITE" id="PS00021">
    <property type="entry name" value="KRINGLE_1"/>
    <property type="match status" value="1"/>
</dbReference>
<dbReference type="KEGG" id="pcw:110221495"/>
<dbReference type="Gene3D" id="2.40.20.10">
    <property type="entry name" value="Plasminogen Kringle 4"/>
    <property type="match status" value="1"/>
</dbReference>
<dbReference type="InterPro" id="IPR038178">
    <property type="entry name" value="Kringle_sf"/>
</dbReference>
<dbReference type="GO" id="GO:0030335">
    <property type="term" value="P:positive regulation of cell migration"/>
    <property type="evidence" value="ECO:0007669"/>
    <property type="project" value="Ensembl"/>
</dbReference>
<dbReference type="SUPFAM" id="SSF50494">
    <property type="entry name" value="Trypsin-like serine proteases"/>
    <property type="match status" value="1"/>
</dbReference>
<proteinExistence type="predicted"/>
<dbReference type="CDD" id="cd00190">
    <property type="entry name" value="Tryp_SPc"/>
    <property type="match status" value="1"/>
</dbReference>
<comment type="catalytic activity">
    <reaction evidence="1">
        <text>Specific cleavage of Arg-|-Val bond in plasminogen to form plasmin.</text>
        <dbReference type="EC" id="3.4.21.73"/>
    </reaction>
</comment>
<evidence type="ECO:0000256" key="3">
    <source>
        <dbReference type="ARBA" id="ARBA00004613"/>
    </source>
</evidence>
<dbReference type="FunCoup" id="A0A6P5M0V1">
    <property type="interactions" value="378"/>
</dbReference>
<evidence type="ECO:0000256" key="11">
    <source>
        <dbReference type="ARBA" id="ARBA00022801"/>
    </source>
</evidence>
<dbReference type="EC" id="3.4.21.73" evidence="4"/>
<keyword evidence="14 17" id="KW-1015">Disulfide bond</keyword>
<keyword evidence="12 19" id="KW-0720">Serine protease</keyword>
<feature type="signal peptide" evidence="20">
    <location>
        <begin position="1"/>
        <end position="19"/>
    </location>
</feature>
<keyword evidence="9 19" id="KW-0645">Protease</keyword>
<dbReference type="PROSITE" id="PS00135">
    <property type="entry name" value="TRYPSIN_SER"/>
    <property type="match status" value="1"/>
</dbReference>
<dbReference type="InterPro" id="IPR000001">
    <property type="entry name" value="Kringle"/>
</dbReference>
<dbReference type="Pfam" id="PF00051">
    <property type="entry name" value="Kringle"/>
    <property type="match status" value="1"/>
</dbReference>
<dbReference type="PANTHER" id="PTHR24264">
    <property type="entry name" value="TRYPSIN-RELATED"/>
    <property type="match status" value="1"/>
</dbReference>
<keyword evidence="10 20" id="KW-0732">Signal</keyword>
<dbReference type="GO" id="GO:0031639">
    <property type="term" value="P:plasminogen activation"/>
    <property type="evidence" value="ECO:0007669"/>
    <property type="project" value="Ensembl"/>
</dbReference>
<comment type="subunit">
    <text evidence="16">Found in high and low molecular mass forms. Each consists of two chains, A and B. The high molecular mass form contains a long chain A which is cleaved to yield a short chain A. Forms heterodimer with SERPINA5. Binds LRP1B; binding is followed by internalization and degradation. Interacts with MRC2. Interacts with PLAUR. In complex with SERPINE1, interacts with PLAUR/uPAR. Interacts with SORL1 and LRP1, either alone or in complex with SERPINE1; these interactions are abolished in the presence of LRPAP1/RAP. The ternary complex composed of PLAUR-PLAU-PAI1 also interacts with SORLA.</text>
</comment>
<evidence type="ECO:0000259" key="21">
    <source>
        <dbReference type="PROSITE" id="PS50026"/>
    </source>
</evidence>
<evidence type="ECO:0000256" key="14">
    <source>
        <dbReference type="ARBA" id="ARBA00023157"/>
    </source>
</evidence>
<evidence type="ECO:0000259" key="22">
    <source>
        <dbReference type="PROSITE" id="PS50070"/>
    </source>
</evidence>
<dbReference type="GO" id="GO:0042730">
    <property type="term" value="P:fibrinolysis"/>
    <property type="evidence" value="ECO:0007669"/>
    <property type="project" value="Ensembl"/>
</dbReference>
<evidence type="ECO:0000256" key="13">
    <source>
        <dbReference type="ARBA" id="ARBA00023145"/>
    </source>
</evidence>
<keyword evidence="13" id="KW-0865">Zymogen</keyword>
<evidence type="ECO:0000256" key="18">
    <source>
        <dbReference type="PROSITE-ProRule" id="PRU00121"/>
    </source>
</evidence>
<evidence type="ECO:0000256" key="20">
    <source>
        <dbReference type="SAM" id="SignalP"/>
    </source>
</evidence>
<dbReference type="InterPro" id="IPR050127">
    <property type="entry name" value="Serine_Proteases_S1"/>
</dbReference>
<evidence type="ECO:0000256" key="12">
    <source>
        <dbReference type="ARBA" id="ARBA00022825"/>
    </source>
</evidence>
<dbReference type="PROSITE" id="PS51257">
    <property type="entry name" value="PROKAR_LIPOPROTEIN"/>
    <property type="match status" value="1"/>
</dbReference>
<dbReference type="GO" id="GO:0033993">
    <property type="term" value="P:response to lipid"/>
    <property type="evidence" value="ECO:0007669"/>
    <property type="project" value="UniProtKB-ARBA"/>
</dbReference>
<dbReference type="Pfam" id="PF00089">
    <property type="entry name" value="Trypsin"/>
    <property type="match status" value="1"/>
</dbReference>
<keyword evidence="11 19" id="KW-0378">Hydrolase</keyword>
<feature type="domain" description="EGF-like" evidence="21">
    <location>
        <begin position="28"/>
        <end position="64"/>
    </location>
</feature>
<protein>
    <recommendedName>
        <fullName evidence="5">Urokinase-type plasminogen activator</fullName>
        <ecNumber evidence="4">3.4.21.73</ecNumber>
    </recommendedName>
</protein>
<dbReference type="GO" id="GO:0048018">
    <property type="term" value="F:receptor ligand activity"/>
    <property type="evidence" value="ECO:0007669"/>
    <property type="project" value="Ensembl"/>
</dbReference>
<evidence type="ECO:0000256" key="16">
    <source>
        <dbReference type="ARBA" id="ARBA00046787"/>
    </source>
</evidence>
<dbReference type="GO" id="GO:0001666">
    <property type="term" value="P:response to hypoxia"/>
    <property type="evidence" value="ECO:0007669"/>
    <property type="project" value="Ensembl"/>
</dbReference>
<evidence type="ECO:0000256" key="6">
    <source>
        <dbReference type="ARBA" id="ARBA00022525"/>
    </source>
</evidence>
<dbReference type="GO" id="GO:0007173">
    <property type="term" value="P:epidermal growth factor receptor signaling pathway"/>
    <property type="evidence" value="ECO:0007669"/>
    <property type="project" value="Ensembl"/>
</dbReference>
<dbReference type="GO" id="GO:0033628">
    <property type="term" value="P:regulation of cell adhesion mediated by integrin"/>
    <property type="evidence" value="ECO:0007669"/>
    <property type="project" value="Ensembl"/>
</dbReference>
<dbReference type="FunFam" id="2.40.20.10:FF:000001">
    <property type="entry name" value="Urokinase-type plasminogen activator"/>
    <property type="match status" value="1"/>
</dbReference>
<evidence type="ECO:0000259" key="23">
    <source>
        <dbReference type="PROSITE" id="PS50240"/>
    </source>
</evidence>
<evidence type="ECO:0000256" key="15">
    <source>
        <dbReference type="ARBA" id="ARBA00023202"/>
    </source>
</evidence>
<dbReference type="CTD" id="5328"/>
<dbReference type="InterPro" id="IPR001254">
    <property type="entry name" value="Trypsin_dom"/>
</dbReference>
<dbReference type="CDD" id="cd00108">
    <property type="entry name" value="KR"/>
    <property type="match status" value="1"/>
</dbReference>
<dbReference type="GO" id="GO:0014909">
    <property type="term" value="P:smooth muscle cell migration"/>
    <property type="evidence" value="ECO:0007669"/>
    <property type="project" value="Ensembl"/>
</dbReference>
<feature type="domain" description="Peptidase S1" evidence="23">
    <location>
        <begin position="185"/>
        <end position="430"/>
    </location>
</feature>
<dbReference type="SMART" id="SM00020">
    <property type="entry name" value="Tryp_SPc"/>
    <property type="match status" value="1"/>
</dbReference>
<dbReference type="SMART" id="SM00130">
    <property type="entry name" value="KR"/>
    <property type="match status" value="1"/>
</dbReference>
<keyword evidence="24" id="KW-1185">Reference proteome</keyword>
<keyword evidence="15" id="KW-0617">Plasminogen activation</keyword>
<dbReference type="PROSITE" id="PS00022">
    <property type="entry name" value="EGF_1"/>
    <property type="match status" value="1"/>
</dbReference>
<reference evidence="25" key="1">
    <citation type="submission" date="2025-08" db="UniProtKB">
        <authorList>
            <consortium name="RefSeq"/>
        </authorList>
    </citation>
    <scope>IDENTIFICATION</scope>
    <source>
        <tissue evidence="25">Spleen</tissue>
    </source>
</reference>
<dbReference type="InterPro" id="IPR043504">
    <property type="entry name" value="Peptidase_S1_PA_chymotrypsin"/>
</dbReference>
<dbReference type="GO" id="GO:1901701">
    <property type="term" value="P:cellular response to oxygen-containing compound"/>
    <property type="evidence" value="ECO:0007669"/>
    <property type="project" value="UniProtKB-ARBA"/>
</dbReference>
<gene>
    <name evidence="25" type="primary">PLAU</name>
</gene>
<name>A0A6P5M0V1_PHACI</name>
<accession>A0A6P5M0V1</accession>
<comment type="caution">
    <text evidence="17">Lacks conserved residue(s) required for the propagation of feature annotation.</text>
</comment>
<evidence type="ECO:0000256" key="7">
    <source>
        <dbReference type="ARBA" id="ARBA00022536"/>
    </source>
</evidence>
<evidence type="ECO:0000256" key="19">
    <source>
        <dbReference type="RuleBase" id="RU363034"/>
    </source>
</evidence>
<dbReference type="InterPro" id="IPR001314">
    <property type="entry name" value="Peptidase_S1A"/>
</dbReference>
<dbReference type="GO" id="GO:0098637">
    <property type="term" value="C:protein complex involved in cell-matrix adhesion"/>
    <property type="evidence" value="ECO:0007669"/>
    <property type="project" value="Ensembl"/>
</dbReference>
<comment type="subcellular location">
    <subcellularLocation>
        <location evidence="3">Secreted</location>
    </subcellularLocation>
</comment>